<proteinExistence type="predicted"/>
<gene>
    <name evidence="2" type="ORF">KIPB_009292</name>
</gene>
<feature type="region of interest" description="Disordered" evidence="1">
    <location>
        <begin position="62"/>
        <end position="115"/>
    </location>
</feature>
<feature type="compositionally biased region" description="Acidic residues" evidence="1">
    <location>
        <begin position="102"/>
        <end position="115"/>
    </location>
</feature>
<evidence type="ECO:0000256" key="1">
    <source>
        <dbReference type="SAM" id="MobiDB-lite"/>
    </source>
</evidence>
<dbReference type="AlphaFoldDB" id="A0A391NNS7"/>
<evidence type="ECO:0000313" key="3">
    <source>
        <dbReference type="Proteomes" id="UP000265618"/>
    </source>
</evidence>
<protein>
    <submittedName>
        <fullName evidence="2">Uncharacterized protein</fullName>
    </submittedName>
</protein>
<reference evidence="2 3" key="1">
    <citation type="journal article" date="2018" name="PLoS ONE">
        <title>The draft genome of Kipferlia bialata reveals reductive genome evolution in fornicate parasites.</title>
        <authorList>
            <person name="Tanifuji G."/>
            <person name="Takabayashi S."/>
            <person name="Kume K."/>
            <person name="Takagi M."/>
            <person name="Nakayama T."/>
            <person name="Kamikawa R."/>
            <person name="Inagaki Y."/>
            <person name="Hashimoto T."/>
        </authorList>
    </citation>
    <scope>NUCLEOTIDE SEQUENCE [LARGE SCALE GENOMIC DNA]</scope>
    <source>
        <strain evidence="2">NY0173</strain>
    </source>
</reference>
<dbReference type="Proteomes" id="UP000265618">
    <property type="component" value="Unassembled WGS sequence"/>
</dbReference>
<comment type="caution">
    <text evidence="2">The sequence shown here is derived from an EMBL/GenBank/DDBJ whole genome shotgun (WGS) entry which is preliminary data.</text>
</comment>
<keyword evidence="3" id="KW-1185">Reference proteome</keyword>
<evidence type="ECO:0000313" key="2">
    <source>
        <dbReference type="EMBL" id="GCA63324.1"/>
    </source>
</evidence>
<dbReference type="EMBL" id="BDIP01003110">
    <property type="protein sequence ID" value="GCA63324.1"/>
    <property type="molecule type" value="Genomic_DNA"/>
</dbReference>
<name>A0A391NNS7_9EUKA</name>
<organism evidence="2 3">
    <name type="scientific">Kipferlia bialata</name>
    <dbReference type="NCBI Taxonomy" id="797122"/>
    <lineage>
        <taxon>Eukaryota</taxon>
        <taxon>Metamonada</taxon>
        <taxon>Carpediemonas-like organisms</taxon>
        <taxon>Kipferlia</taxon>
    </lineage>
</organism>
<accession>A0A391NNS7</accession>
<feature type="compositionally biased region" description="Polar residues" evidence="1">
    <location>
        <begin position="92"/>
        <end position="101"/>
    </location>
</feature>
<sequence length="115" mass="12674">MGDVPQKPIPSEQDMAALEEELSKRETWATSHGVNFNRNAVLRRLKMEKGSKFFDSAEYVLSNPKKGGKTAPAGRTAYFQQPKKAPAASGGSRFSKQQTQVDSDDEGSYSEESDE</sequence>